<keyword evidence="9" id="KW-1185">Reference proteome</keyword>
<dbReference type="GO" id="GO:0042795">
    <property type="term" value="P:snRNA transcription by RNA polymerase II"/>
    <property type="evidence" value="ECO:0007669"/>
    <property type="project" value="TreeGrafter"/>
</dbReference>
<evidence type="ECO:0000256" key="3">
    <source>
        <dbReference type="ARBA" id="ARBA00023125"/>
    </source>
</evidence>
<evidence type="ECO:0000313" key="8">
    <source>
        <dbReference type="EMBL" id="OHT01875.1"/>
    </source>
</evidence>
<comment type="caution">
    <text evidence="8">The sequence shown here is derived from an EMBL/GenBank/DDBJ whole genome shotgun (WGS) entry which is preliminary data.</text>
</comment>
<name>A0A1J4JS52_9EUKA</name>
<evidence type="ECO:0000256" key="5">
    <source>
        <dbReference type="ARBA" id="ARBA00023242"/>
    </source>
</evidence>
<keyword evidence="4" id="KW-0804">Transcription</keyword>
<evidence type="ECO:0000256" key="2">
    <source>
        <dbReference type="ARBA" id="ARBA00023015"/>
    </source>
</evidence>
<accession>A0A1J4JS52</accession>
<dbReference type="Pfam" id="PF13921">
    <property type="entry name" value="Myb_DNA-bind_6"/>
    <property type="match status" value="1"/>
</dbReference>
<gene>
    <name evidence="8" type="ORF">TRFO_31221</name>
</gene>
<dbReference type="EMBL" id="MLAK01000892">
    <property type="protein sequence ID" value="OHT01875.1"/>
    <property type="molecule type" value="Genomic_DNA"/>
</dbReference>
<feature type="domain" description="Myb-like" evidence="6">
    <location>
        <begin position="10"/>
        <end position="61"/>
    </location>
</feature>
<dbReference type="AlphaFoldDB" id="A0A1J4JS52"/>
<keyword evidence="2" id="KW-0805">Transcription regulation</keyword>
<dbReference type="VEuPathDB" id="TrichDB:TRFO_31221"/>
<dbReference type="PANTHER" id="PTHR46621:SF1">
    <property type="entry name" value="SNRNA-ACTIVATING PROTEIN COMPLEX SUBUNIT 4"/>
    <property type="match status" value="1"/>
</dbReference>
<protein>
    <submittedName>
        <fullName evidence="8">Myb-like DNA-binding domain containing protein</fullName>
    </submittedName>
</protein>
<dbReference type="InterPro" id="IPR009057">
    <property type="entry name" value="Homeodomain-like_sf"/>
</dbReference>
<dbReference type="GO" id="GO:0019185">
    <property type="term" value="C:snRNA-activating protein complex"/>
    <property type="evidence" value="ECO:0007669"/>
    <property type="project" value="TreeGrafter"/>
</dbReference>
<dbReference type="InterPro" id="IPR017930">
    <property type="entry name" value="Myb_dom"/>
</dbReference>
<dbReference type="PROSITE" id="PS50090">
    <property type="entry name" value="MYB_LIKE"/>
    <property type="match status" value="2"/>
</dbReference>
<dbReference type="SMART" id="SM00717">
    <property type="entry name" value="SANT"/>
    <property type="match status" value="2"/>
</dbReference>
<dbReference type="GO" id="GO:0001006">
    <property type="term" value="F:RNA polymerase III type 3 promoter sequence-specific DNA binding"/>
    <property type="evidence" value="ECO:0007669"/>
    <property type="project" value="TreeGrafter"/>
</dbReference>
<dbReference type="InterPro" id="IPR051575">
    <property type="entry name" value="Myb-like_DNA-bd"/>
</dbReference>
<dbReference type="Gene3D" id="1.10.10.60">
    <property type="entry name" value="Homeodomain-like"/>
    <property type="match status" value="2"/>
</dbReference>
<dbReference type="GeneID" id="94842508"/>
<evidence type="ECO:0000313" key="9">
    <source>
        <dbReference type="Proteomes" id="UP000179807"/>
    </source>
</evidence>
<sequence length="182" mass="22239">MFRHQKQQKRKIRSKCMFTKEEDRILTQMVNEYGEHDWNFIASFLDGRNKRQCRERWKKFVSPLVNVGPWSLEEDQLLLEKYEEIGPRWTLIAKSFNNRSDINIKSRFSVVSRRNDNWKFTESEDKFEIEEIDNWFDVDDEYVIDKVLEPIKKLEKQMMEDVWNKFDGTSCFSNICEFHNYI</sequence>
<evidence type="ECO:0000256" key="4">
    <source>
        <dbReference type="ARBA" id="ARBA00023163"/>
    </source>
</evidence>
<organism evidence="8 9">
    <name type="scientific">Tritrichomonas foetus</name>
    <dbReference type="NCBI Taxonomy" id="1144522"/>
    <lineage>
        <taxon>Eukaryota</taxon>
        <taxon>Metamonada</taxon>
        <taxon>Parabasalia</taxon>
        <taxon>Tritrichomonadida</taxon>
        <taxon>Tritrichomonadidae</taxon>
        <taxon>Tritrichomonas</taxon>
    </lineage>
</organism>
<dbReference type="GO" id="GO:0042796">
    <property type="term" value="P:snRNA transcription by RNA polymerase III"/>
    <property type="evidence" value="ECO:0007669"/>
    <property type="project" value="TreeGrafter"/>
</dbReference>
<dbReference type="PROSITE" id="PS51294">
    <property type="entry name" value="HTH_MYB"/>
    <property type="match status" value="2"/>
</dbReference>
<evidence type="ECO:0000259" key="7">
    <source>
        <dbReference type="PROSITE" id="PS51294"/>
    </source>
</evidence>
<reference evidence="8" key="1">
    <citation type="submission" date="2016-10" db="EMBL/GenBank/DDBJ databases">
        <authorList>
            <person name="Benchimol M."/>
            <person name="Almeida L.G."/>
            <person name="Vasconcelos A.T."/>
            <person name="Perreira-Neves A."/>
            <person name="Rosa I.A."/>
            <person name="Tasca T."/>
            <person name="Bogo M.R."/>
            <person name="de Souza W."/>
        </authorList>
    </citation>
    <scope>NUCLEOTIDE SEQUENCE [LARGE SCALE GENOMIC DNA]</scope>
    <source>
        <strain evidence="8">K</strain>
    </source>
</reference>
<evidence type="ECO:0000259" key="6">
    <source>
        <dbReference type="PROSITE" id="PS50090"/>
    </source>
</evidence>
<feature type="domain" description="HTH myb-type" evidence="7">
    <location>
        <begin position="68"/>
        <end position="116"/>
    </location>
</feature>
<dbReference type="CDD" id="cd00167">
    <property type="entry name" value="SANT"/>
    <property type="match status" value="2"/>
</dbReference>
<dbReference type="SUPFAM" id="SSF46689">
    <property type="entry name" value="Homeodomain-like"/>
    <property type="match status" value="1"/>
</dbReference>
<dbReference type="FunFam" id="1.10.10.60:FF:000010">
    <property type="entry name" value="Transcriptional activator Myb isoform A"/>
    <property type="match status" value="1"/>
</dbReference>
<proteinExistence type="predicted"/>
<dbReference type="RefSeq" id="XP_068355011.1">
    <property type="nucleotide sequence ID" value="XM_068507804.1"/>
</dbReference>
<dbReference type="PANTHER" id="PTHR46621">
    <property type="entry name" value="SNRNA-ACTIVATING PROTEIN COMPLEX SUBUNIT 4"/>
    <property type="match status" value="1"/>
</dbReference>
<keyword evidence="3" id="KW-0238">DNA-binding</keyword>
<keyword evidence="1" id="KW-0677">Repeat</keyword>
<dbReference type="Proteomes" id="UP000179807">
    <property type="component" value="Unassembled WGS sequence"/>
</dbReference>
<feature type="domain" description="Myb-like" evidence="6">
    <location>
        <begin position="62"/>
        <end position="112"/>
    </location>
</feature>
<feature type="domain" description="HTH myb-type" evidence="7">
    <location>
        <begin position="10"/>
        <end position="65"/>
    </location>
</feature>
<dbReference type="InterPro" id="IPR001005">
    <property type="entry name" value="SANT/Myb"/>
</dbReference>
<dbReference type="GO" id="GO:0000978">
    <property type="term" value="F:RNA polymerase II cis-regulatory region sequence-specific DNA binding"/>
    <property type="evidence" value="ECO:0007669"/>
    <property type="project" value="TreeGrafter"/>
</dbReference>
<keyword evidence="5" id="KW-0539">Nucleus</keyword>
<dbReference type="OrthoDB" id="2143914at2759"/>
<evidence type="ECO:0000256" key="1">
    <source>
        <dbReference type="ARBA" id="ARBA00022737"/>
    </source>
</evidence>